<protein>
    <submittedName>
        <fullName evidence="1">Uncharacterized protein</fullName>
    </submittedName>
</protein>
<evidence type="ECO:0000313" key="1">
    <source>
        <dbReference type="EMBL" id="SCL21374.1"/>
    </source>
</evidence>
<sequence length="113" mass="12410">MSIRKNRRALMAELLLLANPTAITVHSDGTSMAVDFDSIAELRSWLHLAGLDSPDLLTSPERQSTNADGRPFRAVSAYPTWHGWEIFAHAREYTDGDTLDPSTTDQLTALAVA</sequence>
<dbReference type="STRING" id="145857.GA0070616_2283"/>
<proteinExistence type="predicted"/>
<dbReference type="EMBL" id="FMHT01000003">
    <property type="protein sequence ID" value="SCL21374.1"/>
    <property type="molecule type" value="Genomic_DNA"/>
</dbReference>
<keyword evidence="2" id="KW-1185">Reference proteome</keyword>
<accession>A0A1C6RW72</accession>
<organism evidence="1 2">
    <name type="scientific">Micromonospora nigra</name>
    <dbReference type="NCBI Taxonomy" id="145857"/>
    <lineage>
        <taxon>Bacteria</taxon>
        <taxon>Bacillati</taxon>
        <taxon>Actinomycetota</taxon>
        <taxon>Actinomycetes</taxon>
        <taxon>Micromonosporales</taxon>
        <taxon>Micromonosporaceae</taxon>
        <taxon>Micromonospora</taxon>
    </lineage>
</organism>
<evidence type="ECO:0000313" key="2">
    <source>
        <dbReference type="Proteomes" id="UP000199699"/>
    </source>
</evidence>
<name>A0A1C6RW72_9ACTN</name>
<dbReference type="Proteomes" id="UP000199699">
    <property type="component" value="Unassembled WGS sequence"/>
</dbReference>
<dbReference type="AlphaFoldDB" id="A0A1C6RW72"/>
<reference evidence="1 2" key="1">
    <citation type="submission" date="2016-06" db="EMBL/GenBank/DDBJ databases">
        <authorList>
            <person name="Kjaerup R.B."/>
            <person name="Dalgaard T.S."/>
            <person name="Juul-Madsen H.R."/>
        </authorList>
    </citation>
    <scope>NUCLEOTIDE SEQUENCE [LARGE SCALE GENOMIC DNA]</scope>
    <source>
        <strain evidence="1 2">DSM 43818</strain>
    </source>
</reference>
<gene>
    <name evidence="1" type="ORF">GA0070616_2283</name>
</gene>